<dbReference type="PRINTS" id="PR01078">
    <property type="entry name" value="AMINACHANNEL"/>
</dbReference>
<keyword evidence="4 13" id="KW-0894">Sodium channel</keyword>
<evidence type="ECO:0000256" key="14">
    <source>
        <dbReference type="SAM" id="Phobius"/>
    </source>
</evidence>
<accession>A0A915DFG6</accession>
<keyword evidence="3 13" id="KW-0813">Transport</keyword>
<dbReference type="GO" id="GO:0005886">
    <property type="term" value="C:plasma membrane"/>
    <property type="evidence" value="ECO:0007669"/>
    <property type="project" value="TreeGrafter"/>
</dbReference>
<keyword evidence="15" id="KW-1185">Reference proteome</keyword>
<dbReference type="InterPro" id="IPR001873">
    <property type="entry name" value="ENaC"/>
</dbReference>
<evidence type="ECO:0000256" key="10">
    <source>
        <dbReference type="ARBA" id="ARBA00023180"/>
    </source>
</evidence>
<keyword evidence="12 13" id="KW-0407">Ion channel</keyword>
<sequence length="168" mass="18574">MDSSNPTTGEIIAFLAEHKPQIAPFRAEEVCSEEASNISKDACYIQKWLVTFLEAPHNCTYPYMHRLRKTNLKSCLPLTIMDNYESTVEATSYLTHTHVTGGIHHVSYNDLQYELIEEVSTVSFAGLIAQIGGQMSLFMGSSILNLIQVVVMSIIYSGAPSAAKDLLV</sequence>
<dbReference type="GO" id="GO:0015280">
    <property type="term" value="F:ligand-gated sodium channel activity"/>
    <property type="evidence" value="ECO:0007669"/>
    <property type="project" value="TreeGrafter"/>
</dbReference>
<keyword evidence="6 14" id="KW-1133">Transmembrane helix</keyword>
<dbReference type="AlphaFoldDB" id="A0A915DFG6"/>
<organism evidence="15 16">
    <name type="scientific">Ditylenchus dipsaci</name>
    <dbReference type="NCBI Taxonomy" id="166011"/>
    <lineage>
        <taxon>Eukaryota</taxon>
        <taxon>Metazoa</taxon>
        <taxon>Ecdysozoa</taxon>
        <taxon>Nematoda</taxon>
        <taxon>Chromadorea</taxon>
        <taxon>Rhabditida</taxon>
        <taxon>Tylenchina</taxon>
        <taxon>Tylenchomorpha</taxon>
        <taxon>Sphaerularioidea</taxon>
        <taxon>Anguinidae</taxon>
        <taxon>Anguininae</taxon>
        <taxon>Ditylenchus</taxon>
    </lineage>
</organism>
<comment type="similarity">
    <text evidence="2 13">Belongs to the amiloride-sensitive sodium channel (TC 1.A.6) family.</text>
</comment>
<evidence type="ECO:0000256" key="6">
    <source>
        <dbReference type="ARBA" id="ARBA00022989"/>
    </source>
</evidence>
<dbReference type="PANTHER" id="PTHR11690:SF1">
    <property type="entry name" value="DEGENERIN LIKE"/>
    <property type="match status" value="1"/>
</dbReference>
<name>A0A915DFG6_9BILA</name>
<reference evidence="16" key="1">
    <citation type="submission" date="2022-11" db="UniProtKB">
        <authorList>
            <consortium name="WormBaseParasite"/>
        </authorList>
    </citation>
    <scope>IDENTIFICATION</scope>
</reference>
<dbReference type="PANTHER" id="PTHR11690">
    <property type="entry name" value="AMILORIDE-SENSITIVE SODIUM CHANNEL-RELATED"/>
    <property type="match status" value="1"/>
</dbReference>
<evidence type="ECO:0000256" key="9">
    <source>
        <dbReference type="ARBA" id="ARBA00023136"/>
    </source>
</evidence>
<comment type="subcellular location">
    <subcellularLocation>
        <location evidence="1">Membrane</location>
        <topology evidence="1">Multi-pass membrane protein</topology>
    </subcellularLocation>
</comment>
<evidence type="ECO:0000256" key="2">
    <source>
        <dbReference type="ARBA" id="ARBA00007193"/>
    </source>
</evidence>
<keyword evidence="8 13" id="KW-0406">Ion transport</keyword>
<dbReference type="Pfam" id="PF00858">
    <property type="entry name" value="ASC"/>
    <property type="match status" value="1"/>
</dbReference>
<evidence type="ECO:0000256" key="12">
    <source>
        <dbReference type="ARBA" id="ARBA00023303"/>
    </source>
</evidence>
<keyword evidence="7" id="KW-0915">Sodium</keyword>
<proteinExistence type="inferred from homology"/>
<evidence type="ECO:0000256" key="11">
    <source>
        <dbReference type="ARBA" id="ARBA00023201"/>
    </source>
</evidence>
<keyword evidence="5 13" id="KW-0812">Transmembrane</keyword>
<evidence type="ECO:0000256" key="8">
    <source>
        <dbReference type="ARBA" id="ARBA00023065"/>
    </source>
</evidence>
<dbReference type="Gene3D" id="1.10.287.770">
    <property type="entry name" value="YojJ-like"/>
    <property type="match status" value="1"/>
</dbReference>
<evidence type="ECO:0000256" key="7">
    <source>
        <dbReference type="ARBA" id="ARBA00023053"/>
    </source>
</evidence>
<evidence type="ECO:0000313" key="15">
    <source>
        <dbReference type="Proteomes" id="UP000887574"/>
    </source>
</evidence>
<feature type="transmembrane region" description="Helical" evidence="14">
    <location>
        <begin position="137"/>
        <end position="159"/>
    </location>
</feature>
<keyword evidence="10" id="KW-0325">Glycoprotein</keyword>
<evidence type="ECO:0000256" key="3">
    <source>
        <dbReference type="ARBA" id="ARBA00022448"/>
    </source>
</evidence>
<evidence type="ECO:0000256" key="4">
    <source>
        <dbReference type="ARBA" id="ARBA00022461"/>
    </source>
</evidence>
<keyword evidence="11 13" id="KW-0739">Sodium transport</keyword>
<evidence type="ECO:0000256" key="1">
    <source>
        <dbReference type="ARBA" id="ARBA00004141"/>
    </source>
</evidence>
<evidence type="ECO:0000313" key="16">
    <source>
        <dbReference type="WBParaSite" id="jg19005.1"/>
    </source>
</evidence>
<keyword evidence="9 14" id="KW-0472">Membrane</keyword>
<evidence type="ECO:0000256" key="13">
    <source>
        <dbReference type="RuleBase" id="RU000679"/>
    </source>
</evidence>
<evidence type="ECO:0000256" key="5">
    <source>
        <dbReference type="ARBA" id="ARBA00022692"/>
    </source>
</evidence>
<dbReference type="Proteomes" id="UP000887574">
    <property type="component" value="Unplaced"/>
</dbReference>
<dbReference type="WBParaSite" id="jg19005.1">
    <property type="protein sequence ID" value="jg19005.1"/>
    <property type="gene ID" value="jg19005"/>
</dbReference>
<protein>
    <submittedName>
        <fullName evidence="16">Uncharacterized protein</fullName>
    </submittedName>
</protein>